<keyword evidence="3" id="KW-0413">Isomerase</keyword>
<dbReference type="GO" id="GO:0046872">
    <property type="term" value="F:metal ion binding"/>
    <property type="evidence" value="ECO:0007669"/>
    <property type="project" value="UniProtKB-KW"/>
</dbReference>
<keyword evidence="4" id="KW-1185">Reference proteome</keyword>
<protein>
    <submittedName>
        <fullName evidence="3">5-carboxymethyl-2-hydroxymuconate isomerase</fullName>
    </submittedName>
</protein>
<dbReference type="PANTHER" id="PTHR11820:SF90">
    <property type="entry name" value="FLUTATHIONE S-TRANSFERASE"/>
    <property type="match status" value="1"/>
</dbReference>
<dbReference type="AlphaFoldDB" id="A0A0F5K584"/>
<dbReference type="STRING" id="28092.WM40_01190"/>
<comment type="caution">
    <text evidence="3">The sequence shown here is derived from an EMBL/GenBank/DDBJ whole genome shotgun (WGS) entry which is preliminary data.</text>
</comment>
<evidence type="ECO:0000259" key="2">
    <source>
        <dbReference type="Pfam" id="PF01557"/>
    </source>
</evidence>
<dbReference type="Pfam" id="PF01557">
    <property type="entry name" value="FAA_hydrolase"/>
    <property type="match status" value="1"/>
</dbReference>
<name>A0A0F5K584_9BURK</name>
<evidence type="ECO:0000313" key="4">
    <source>
        <dbReference type="Proteomes" id="UP000033618"/>
    </source>
</evidence>
<gene>
    <name evidence="3" type="ORF">WM40_01190</name>
</gene>
<reference evidence="3 4" key="1">
    <citation type="submission" date="2015-03" db="EMBL/GenBank/DDBJ databases">
        <title>Draft Genome Sequence of Burkholderia andropogonis type strain ICMP2807, isolated from Sorghum bicolor.</title>
        <authorList>
            <person name="Lopes-Santos L."/>
            <person name="Castro D.B."/>
            <person name="Ottoboni L.M."/>
            <person name="Park D."/>
            <person name="Weirc B.S."/>
            <person name="Destefano S.A."/>
        </authorList>
    </citation>
    <scope>NUCLEOTIDE SEQUENCE [LARGE SCALE GENOMIC DNA]</scope>
    <source>
        <strain evidence="3 4">ICMP2807</strain>
    </source>
</reference>
<accession>A0A0F5K584</accession>
<evidence type="ECO:0000313" key="3">
    <source>
        <dbReference type="EMBL" id="KKB65263.1"/>
    </source>
</evidence>
<dbReference type="InterPro" id="IPR011234">
    <property type="entry name" value="Fumarylacetoacetase-like_C"/>
</dbReference>
<dbReference type="InterPro" id="IPR036663">
    <property type="entry name" value="Fumarylacetoacetase_C_sf"/>
</dbReference>
<dbReference type="OrthoDB" id="9805307at2"/>
<evidence type="ECO:0000256" key="1">
    <source>
        <dbReference type="ARBA" id="ARBA00022723"/>
    </source>
</evidence>
<dbReference type="PANTHER" id="PTHR11820">
    <property type="entry name" value="ACYLPYRUVASE"/>
    <property type="match status" value="1"/>
</dbReference>
<dbReference type="PATRIC" id="fig|28092.6.peg.264"/>
<dbReference type="Gene3D" id="3.90.850.10">
    <property type="entry name" value="Fumarylacetoacetase-like, C-terminal domain"/>
    <property type="match status" value="1"/>
</dbReference>
<sequence>MAYVIEPPVQAAVPVAGTDADFPVRRIYCVGRNYAAHAREMGHDPDREPPFFFGKPSDAVVYVAPGTEGVFPYPTKSDDVHFELELAAAIGKGGKNIPAAQALDHVYGYALSLDMTRRDLQTVSKKLGRPWETAKGFDHSAPIGPIHRVADIGHPSKGAIFLEVNGDERQRGDLSDMIWSVAETIEYLSGLFELFPGDLILTGTPEGVGKIVRGDVMHGVIDGVGEFTVKVV</sequence>
<dbReference type="Proteomes" id="UP000033618">
    <property type="component" value="Unassembled WGS sequence"/>
</dbReference>
<dbReference type="RefSeq" id="WP_046151899.1">
    <property type="nucleotide sequence ID" value="NZ_CADFGU010000001.1"/>
</dbReference>
<dbReference type="GO" id="GO:0018773">
    <property type="term" value="F:acetylpyruvate hydrolase activity"/>
    <property type="evidence" value="ECO:0007669"/>
    <property type="project" value="TreeGrafter"/>
</dbReference>
<feature type="domain" description="Fumarylacetoacetase-like C-terminal" evidence="2">
    <location>
        <begin position="27"/>
        <end position="232"/>
    </location>
</feature>
<dbReference type="GO" id="GO:0016853">
    <property type="term" value="F:isomerase activity"/>
    <property type="evidence" value="ECO:0007669"/>
    <property type="project" value="UniProtKB-KW"/>
</dbReference>
<dbReference type="SUPFAM" id="SSF56529">
    <property type="entry name" value="FAH"/>
    <property type="match status" value="1"/>
</dbReference>
<proteinExistence type="predicted"/>
<keyword evidence="1" id="KW-0479">Metal-binding</keyword>
<dbReference type="EMBL" id="LAQU01000001">
    <property type="protein sequence ID" value="KKB65263.1"/>
    <property type="molecule type" value="Genomic_DNA"/>
</dbReference>
<organism evidence="3 4">
    <name type="scientific">Robbsia andropogonis</name>
    <dbReference type="NCBI Taxonomy" id="28092"/>
    <lineage>
        <taxon>Bacteria</taxon>
        <taxon>Pseudomonadati</taxon>
        <taxon>Pseudomonadota</taxon>
        <taxon>Betaproteobacteria</taxon>
        <taxon>Burkholderiales</taxon>
        <taxon>Burkholderiaceae</taxon>
        <taxon>Robbsia</taxon>
    </lineage>
</organism>